<evidence type="ECO:0000256" key="3">
    <source>
        <dbReference type="ARBA" id="ARBA00022827"/>
    </source>
</evidence>
<dbReference type="InterPro" id="IPR050493">
    <property type="entry name" value="FAD-dep_Monooxygenase_BioMet"/>
</dbReference>
<dbReference type="Pfam" id="PF01494">
    <property type="entry name" value="FAD_binding_3"/>
    <property type="match status" value="2"/>
</dbReference>
<dbReference type="EMBL" id="QGMG01000186">
    <property type="protein sequence ID" value="TVY56092.1"/>
    <property type="molecule type" value="Genomic_DNA"/>
</dbReference>
<keyword evidence="3" id="KW-0274">FAD</keyword>
<dbReference type="GO" id="GO:0071949">
    <property type="term" value="F:FAD binding"/>
    <property type="evidence" value="ECO:0007669"/>
    <property type="project" value="InterPro"/>
</dbReference>
<keyword evidence="6" id="KW-0812">Transmembrane</keyword>
<sequence>MAEPSDFLPLQVAIVGCGIAGLTAAIALRKHPKIRVVLYEKATELKEIGASIALGPNGLRTLQKLGLDNAISDEVAYRGPSNIPMIYRHWKTNEIIGMDVHEDVTEHLHHTARYHRGHLHQALLENVPRSIIHLRKKLVSAKADSQEGVTLEFEDGTIATADILLGADGLRSRVRTSFVPDFELKWSGWTAFRSVFDTSLVESIPDLPLDSAHWWGPDTNFFASRLGKNTYTVVGGVNADPKDSSATFKNVEWNQEASVSLLRDKYSTGINADYTLFLKDWNPVVRALTEVTPSTRFYPNFSGSSLSTWVFGSRATLIGDAAHAHGGAHATGGSLAIDDAYCLFLALLSIFPFTAPRRPSSEEIETALKLYEATRKPHAERLLKKVHAANNAKSAKVGIPEGDEELRARAAKGSDTNWLHEHDVEKAFEETKTWIEGRLLDADDVSAKL</sequence>
<dbReference type="SUPFAM" id="SSF51905">
    <property type="entry name" value="FAD/NAD(P)-binding domain"/>
    <property type="match status" value="1"/>
</dbReference>
<dbReference type="AlphaFoldDB" id="A0A7D8UUZ3"/>
<comment type="similarity">
    <text evidence="1">Belongs to the paxM FAD-dependent monooxygenase family.</text>
</comment>
<evidence type="ECO:0000313" key="9">
    <source>
        <dbReference type="Proteomes" id="UP000481288"/>
    </source>
</evidence>
<comment type="caution">
    <text evidence="8">The sequence shown here is derived from an EMBL/GenBank/DDBJ whole genome shotgun (WGS) entry which is preliminary data.</text>
</comment>
<evidence type="ECO:0000259" key="7">
    <source>
        <dbReference type="Pfam" id="PF01494"/>
    </source>
</evidence>
<proteinExistence type="inferred from homology"/>
<keyword evidence="2" id="KW-0285">Flavoprotein</keyword>
<keyword evidence="6" id="KW-1133">Transmembrane helix</keyword>
<keyword evidence="5" id="KW-0503">Monooxygenase</keyword>
<dbReference type="PANTHER" id="PTHR13789:SF309">
    <property type="entry name" value="PUTATIVE (AFU_ORTHOLOGUE AFUA_6G14510)-RELATED"/>
    <property type="match status" value="1"/>
</dbReference>
<dbReference type="OrthoDB" id="417877at2759"/>
<feature type="transmembrane region" description="Helical" evidence="6">
    <location>
        <begin position="6"/>
        <end position="28"/>
    </location>
</feature>
<name>A0A7D8UUZ3_9HELO</name>
<dbReference type="InterPro" id="IPR002938">
    <property type="entry name" value="FAD-bd"/>
</dbReference>
<keyword evidence="6" id="KW-0472">Membrane</keyword>
<keyword evidence="9" id="KW-1185">Reference proteome</keyword>
<dbReference type="GO" id="GO:0004497">
    <property type="term" value="F:monooxygenase activity"/>
    <property type="evidence" value="ECO:0007669"/>
    <property type="project" value="UniProtKB-KW"/>
</dbReference>
<evidence type="ECO:0000313" key="8">
    <source>
        <dbReference type="EMBL" id="TVY56092.1"/>
    </source>
</evidence>
<evidence type="ECO:0000256" key="4">
    <source>
        <dbReference type="ARBA" id="ARBA00023002"/>
    </source>
</evidence>
<evidence type="ECO:0000256" key="5">
    <source>
        <dbReference type="ARBA" id="ARBA00023033"/>
    </source>
</evidence>
<dbReference type="Proteomes" id="UP000481288">
    <property type="component" value="Unassembled WGS sequence"/>
</dbReference>
<dbReference type="InterPro" id="IPR036188">
    <property type="entry name" value="FAD/NAD-bd_sf"/>
</dbReference>
<evidence type="ECO:0000256" key="6">
    <source>
        <dbReference type="SAM" id="Phobius"/>
    </source>
</evidence>
<dbReference type="PANTHER" id="PTHR13789">
    <property type="entry name" value="MONOOXYGENASE"/>
    <property type="match status" value="1"/>
</dbReference>
<protein>
    <submittedName>
        <fullName evidence="8">Salicylate hydroxylase</fullName>
    </submittedName>
</protein>
<evidence type="ECO:0000256" key="1">
    <source>
        <dbReference type="ARBA" id="ARBA00007992"/>
    </source>
</evidence>
<gene>
    <name evidence="8" type="primary">nahG_0</name>
    <name evidence="8" type="ORF">LCER1_G001960</name>
</gene>
<feature type="domain" description="FAD-binding" evidence="7">
    <location>
        <begin position="11"/>
        <end position="198"/>
    </location>
</feature>
<dbReference type="PRINTS" id="PR00420">
    <property type="entry name" value="RNGMNOXGNASE"/>
</dbReference>
<dbReference type="Gene3D" id="3.50.50.60">
    <property type="entry name" value="FAD/NAD(P)-binding domain"/>
    <property type="match status" value="1"/>
</dbReference>
<evidence type="ECO:0000256" key="2">
    <source>
        <dbReference type="ARBA" id="ARBA00022630"/>
    </source>
</evidence>
<organism evidence="8 9">
    <name type="scientific">Lachnellula cervina</name>
    <dbReference type="NCBI Taxonomy" id="1316786"/>
    <lineage>
        <taxon>Eukaryota</taxon>
        <taxon>Fungi</taxon>
        <taxon>Dikarya</taxon>
        <taxon>Ascomycota</taxon>
        <taxon>Pezizomycotina</taxon>
        <taxon>Leotiomycetes</taxon>
        <taxon>Helotiales</taxon>
        <taxon>Lachnaceae</taxon>
        <taxon>Lachnellula</taxon>
    </lineage>
</organism>
<reference evidence="8 9" key="1">
    <citation type="submission" date="2018-05" db="EMBL/GenBank/DDBJ databases">
        <title>Whole genome sequencing for identification of molecular markers to develop diagnostic detection tools for the regulated plant pathogen Lachnellula willkommii.</title>
        <authorList>
            <person name="Giroux E."/>
            <person name="Bilodeau G."/>
        </authorList>
    </citation>
    <scope>NUCLEOTIDE SEQUENCE [LARGE SCALE GENOMIC DNA]</scope>
    <source>
        <strain evidence="8 9">CBS 625.97</strain>
    </source>
</reference>
<feature type="domain" description="FAD-binding" evidence="7">
    <location>
        <begin position="307"/>
        <end position="384"/>
    </location>
</feature>
<accession>A0A7D8UUZ3</accession>
<keyword evidence="4" id="KW-0560">Oxidoreductase</keyword>